<sequence length="413" mass="47995">MPHYRKQAALELIVQLKAYLGTDRLQPKDYMPKPEVNWNKILEVFAEYEAKTKNLYQHKNIFSLEVYSFFYQYILAILIAKKYLDLKDANTIHKHSAERRVLLNEHVHFIIERLTPYQKNHEGLKDLVLPPSSAEPQKAIDYEANAATKLYKDYVQAYNKTSSYKLDSKIPDYFKWEDVISDLERAELTMLYNLHSKQPDKETGYRYIQVLAGAEKYLERAKKDNPHRTALVHEHLTFVIETLQLMQAKVPALIPLAIPPQMMASKGESSPASEKPKPYRNEKLTPVLKKIENYATYLKNDPRSHSFFGTNLRVSNKGQMLLDFVTDIQNATDLNEIKKLISDFDLQRNNYIHHKAIFSLGQNATTLYFNSFMSNIGCATRLRTTTITLIDELRELVNESNLMPQRSTRNTIN</sequence>
<dbReference type="EMBL" id="CP071527">
    <property type="protein sequence ID" value="USQ13867.1"/>
    <property type="molecule type" value="Genomic_DNA"/>
</dbReference>
<protein>
    <submittedName>
        <fullName evidence="1">Uncharacterized protein</fullName>
    </submittedName>
</protein>
<gene>
    <name evidence="1" type="ORF">J2N86_00515</name>
</gene>
<dbReference type="Proteomes" id="UP001057474">
    <property type="component" value="Chromosome"/>
</dbReference>
<proteinExistence type="predicted"/>
<name>A0ABY4Y9N2_9GAMM</name>
<accession>A0ABY4Y9N2</accession>
<evidence type="ECO:0000313" key="1">
    <source>
        <dbReference type="EMBL" id="USQ13867.1"/>
    </source>
</evidence>
<keyword evidence="2" id="KW-1185">Reference proteome</keyword>
<reference evidence="1" key="1">
    <citation type="submission" date="2021-03" db="EMBL/GenBank/DDBJ databases">
        <title>Legionella lytica PCM 2298.</title>
        <authorList>
            <person name="Koper P."/>
        </authorList>
    </citation>
    <scope>NUCLEOTIDE SEQUENCE</scope>
    <source>
        <strain evidence="1">PCM 2298</strain>
    </source>
</reference>
<dbReference type="RefSeq" id="WP_252580221.1">
    <property type="nucleotide sequence ID" value="NZ_CP071527.1"/>
</dbReference>
<organism evidence="1 2">
    <name type="scientific">Legionella lytica</name>
    <dbReference type="NCBI Taxonomy" id="96232"/>
    <lineage>
        <taxon>Bacteria</taxon>
        <taxon>Pseudomonadati</taxon>
        <taxon>Pseudomonadota</taxon>
        <taxon>Gammaproteobacteria</taxon>
        <taxon>Legionellales</taxon>
        <taxon>Legionellaceae</taxon>
        <taxon>Legionella</taxon>
    </lineage>
</organism>
<evidence type="ECO:0000313" key="2">
    <source>
        <dbReference type="Proteomes" id="UP001057474"/>
    </source>
</evidence>